<organism evidence="1 2">
    <name type="scientific">Tritrichomonas foetus</name>
    <dbReference type="NCBI Taxonomy" id="1144522"/>
    <lineage>
        <taxon>Eukaryota</taxon>
        <taxon>Metamonada</taxon>
        <taxon>Parabasalia</taxon>
        <taxon>Tritrichomonadida</taxon>
        <taxon>Tritrichomonadidae</taxon>
        <taxon>Tritrichomonas</taxon>
    </lineage>
</organism>
<comment type="caution">
    <text evidence="1">The sequence shown here is derived from an EMBL/GenBank/DDBJ whole genome shotgun (WGS) entry which is preliminary data.</text>
</comment>
<name>A0A1J4K4E2_9EUKA</name>
<dbReference type="VEuPathDB" id="TrichDB:TRFO_05713"/>
<evidence type="ECO:0000313" key="2">
    <source>
        <dbReference type="Proteomes" id="UP000179807"/>
    </source>
</evidence>
<dbReference type="AlphaFoldDB" id="A0A1J4K4E2"/>
<evidence type="ECO:0000313" key="1">
    <source>
        <dbReference type="EMBL" id="OHT06059.1"/>
    </source>
</evidence>
<dbReference type="Proteomes" id="UP000179807">
    <property type="component" value="Unassembled WGS sequence"/>
</dbReference>
<reference evidence="1" key="1">
    <citation type="submission" date="2016-10" db="EMBL/GenBank/DDBJ databases">
        <authorList>
            <person name="Benchimol M."/>
            <person name="Almeida L.G."/>
            <person name="Vasconcelos A.T."/>
            <person name="Perreira-Neves A."/>
            <person name="Rosa I.A."/>
            <person name="Tasca T."/>
            <person name="Bogo M.R."/>
            <person name="de Souza W."/>
        </authorList>
    </citation>
    <scope>NUCLEOTIDE SEQUENCE [LARGE SCALE GENOMIC DNA]</scope>
    <source>
        <strain evidence="1">K</strain>
    </source>
</reference>
<dbReference type="RefSeq" id="XP_068359195.1">
    <property type="nucleotide sequence ID" value="XM_068492668.1"/>
</dbReference>
<sequence>MNSIVIKESLYNSSFVQMLRTISPKDIRFTSSPKIKADIVFPYCANISFSILFTNQLNKIFLQQIKKTSEAYKHYVVIICISQDDKELYTDFLCGIPSKVMAVICLPHENFNLTASNFILETATNFRSRSRELEQKIESKRKSVLDPDTQARNIFNLLIKEGDVRERVIQTMINETGTIRSTIEKCLPELNECDFYLEPE</sequence>
<accession>A0A1J4K4E2</accession>
<gene>
    <name evidence="1" type="ORF">TRFO_05713</name>
</gene>
<dbReference type="EMBL" id="MLAK01000738">
    <property type="protein sequence ID" value="OHT06059.1"/>
    <property type="molecule type" value="Genomic_DNA"/>
</dbReference>
<protein>
    <submittedName>
        <fullName evidence="1">Uncharacterized protein</fullName>
    </submittedName>
</protein>
<dbReference type="GeneID" id="94827372"/>
<keyword evidence="2" id="KW-1185">Reference proteome</keyword>
<proteinExistence type="predicted"/>